<dbReference type="InterPro" id="IPR007627">
    <property type="entry name" value="RNA_pol_sigma70_r2"/>
</dbReference>
<evidence type="ECO:0000256" key="1">
    <source>
        <dbReference type="SAM" id="MobiDB-lite"/>
    </source>
</evidence>
<dbReference type="GO" id="GO:0006352">
    <property type="term" value="P:DNA-templated transcription initiation"/>
    <property type="evidence" value="ECO:0007669"/>
    <property type="project" value="InterPro"/>
</dbReference>
<dbReference type="GO" id="GO:0003700">
    <property type="term" value="F:DNA-binding transcription factor activity"/>
    <property type="evidence" value="ECO:0007669"/>
    <property type="project" value="InterPro"/>
</dbReference>
<feature type="compositionally biased region" description="Basic and acidic residues" evidence="1">
    <location>
        <begin position="17"/>
        <end position="26"/>
    </location>
</feature>
<proteinExistence type="predicted"/>
<dbReference type="AlphaFoldDB" id="A0AAN1SZV5"/>
<evidence type="ECO:0000313" key="3">
    <source>
        <dbReference type="EMBL" id="BBJ00138.1"/>
    </source>
</evidence>
<reference evidence="3 4" key="1">
    <citation type="submission" date="2019-03" db="EMBL/GenBank/DDBJ databases">
        <title>Complete genome sequence of Ferrigenium kumadai strain An22, a microaerophilic iron-oxidizing bacterium isolated from a paddy field soil.</title>
        <authorList>
            <person name="Watanabe T."/>
            <person name="Asakawa S."/>
        </authorList>
    </citation>
    <scope>NUCLEOTIDE SEQUENCE [LARGE SCALE GENOMIC DNA]</scope>
    <source>
        <strain evidence="3 4">An22</strain>
    </source>
</reference>
<name>A0AAN1SZV5_9PROT</name>
<keyword evidence="4" id="KW-1185">Reference proteome</keyword>
<feature type="region of interest" description="Disordered" evidence="1">
    <location>
        <begin position="44"/>
        <end position="67"/>
    </location>
</feature>
<gene>
    <name evidence="3" type="ORF">FGKAn22_18300</name>
</gene>
<feature type="compositionally biased region" description="Polar residues" evidence="1">
    <location>
        <begin position="46"/>
        <end position="62"/>
    </location>
</feature>
<dbReference type="RefSeq" id="WP_212785388.1">
    <property type="nucleotide sequence ID" value="NZ_AP019536.1"/>
</dbReference>
<feature type="region of interest" description="Disordered" evidence="1">
    <location>
        <begin position="1"/>
        <end position="30"/>
    </location>
</feature>
<feature type="domain" description="RNA polymerase sigma-70 region 2" evidence="2">
    <location>
        <begin position="77"/>
        <end position="140"/>
    </location>
</feature>
<organism evidence="3 4">
    <name type="scientific">Ferrigenium kumadai</name>
    <dbReference type="NCBI Taxonomy" id="1682490"/>
    <lineage>
        <taxon>Bacteria</taxon>
        <taxon>Pseudomonadati</taxon>
        <taxon>Pseudomonadota</taxon>
        <taxon>Betaproteobacteria</taxon>
        <taxon>Nitrosomonadales</taxon>
        <taxon>Gallionellaceae</taxon>
        <taxon>Ferrigenium</taxon>
    </lineage>
</organism>
<dbReference type="Proteomes" id="UP001319121">
    <property type="component" value="Chromosome"/>
</dbReference>
<dbReference type="EMBL" id="AP019536">
    <property type="protein sequence ID" value="BBJ00138.1"/>
    <property type="molecule type" value="Genomic_DNA"/>
</dbReference>
<dbReference type="KEGG" id="fku:FGKAn22_18300"/>
<evidence type="ECO:0000259" key="2">
    <source>
        <dbReference type="Pfam" id="PF04542"/>
    </source>
</evidence>
<accession>A0AAN1SZV5</accession>
<dbReference type="InterPro" id="IPR050813">
    <property type="entry name" value="Sigma-70_Factor"/>
</dbReference>
<dbReference type="Pfam" id="PF04542">
    <property type="entry name" value="Sigma70_r2"/>
    <property type="match status" value="1"/>
</dbReference>
<dbReference type="PANTHER" id="PTHR30376:SF3">
    <property type="entry name" value="RNA POLYMERASE SIGMA FACTOR RPOH"/>
    <property type="match status" value="1"/>
</dbReference>
<evidence type="ECO:0000313" key="4">
    <source>
        <dbReference type="Proteomes" id="UP001319121"/>
    </source>
</evidence>
<dbReference type="InterPro" id="IPR013325">
    <property type="entry name" value="RNA_pol_sigma_r2"/>
</dbReference>
<dbReference type="SUPFAM" id="SSF88946">
    <property type="entry name" value="Sigma2 domain of RNA polymerase sigma factors"/>
    <property type="match status" value="1"/>
</dbReference>
<sequence>MTGTAHSEQEFLPGLEPSEKPSENGHKPVSAGTYSLRRLHYFNDAEQVSSSNDEPRQASANQSEEDDFDIEQRTLIQHLHMVISIARQYTDRGVEDVELVKAGNHGLIQALEHFKPGKDADFSNYAAMCIRQHIEHLIADRHELLKVAQTEPQYAASRHRTTPSVSAQPQGIYVIRAFIENRIHEHRHSSHPELPPEFGGLYD</sequence>
<protein>
    <recommendedName>
        <fullName evidence="2">RNA polymerase sigma-70 region 2 domain-containing protein</fullName>
    </recommendedName>
</protein>
<dbReference type="Gene3D" id="1.20.120.1810">
    <property type="match status" value="1"/>
</dbReference>
<dbReference type="PANTHER" id="PTHR30376">
    <property type="entry name" value="SIGMA FACTOR RPOH HEAT SHOCK RELATED"/>
    <property type="match status" value="1"/>
</dbReference>